<keyword evidence="1" id="KW-0472">Membrane</keyword>
<feature type="transmembrane region" description="Helical" evidence="1">
    <location>
        <begin position="193"/>
        <end position="216"/>
    </location>
</feature>
<dbReference type="STRING" id="1867952.MTBPR1_50132"/>
<dbReference type="AlphaFoldDB" id="A0A1C3RJD8"/>
<keyword evidence="1" id="KW-0812">Transmembrane</keyword>
<keyword evidence="1" id="KW-1133">Transmembrane helix</keyword>
<protein>
    <submittedName>
        <fullName evidence="2">Uncharacterized protein</fullName>
    </submittedName>
</protein>
<reference evidence="2 3" key="1">
    <citation type="submission" date="2016-07" db="EMBL/GenBank/DDBJ databases">
        <authorList>
            <person name="Lefevre C.T."/>
        </authorList>
    </citation>
    <scope>NUCLEOTIDE SEQUENCE [LARGE SCALE GENOMIC DNA]</scope>
    <source>
        <strain evidence="2">PR1</strain>
    </source>
</reference>
<dbReference type="OrthoDB" id="9848406at2"/>
<dbReference type="EMBL" id="FLYE01000044">
    <property type="protein sequence ID" value="SCA57376.1"/>
    <property type="molecule type" value="Genomic_DNA"/>
</dbReference>
<evidence type="ECO:0000313" key="3">
    <source>
        <dbReference type="Proteomes" id="UP000231658"/>
    </source>
</evidence>
<feature type="transmembrane region" description="Helical" evidence="1">
    <location>
        <begin position="95"/>
        <end position="113"/>
    </location>
</feature>
<proteinExistence type="predicted"/>
<gene>
    <name evidence="2" type="ORF">MTBPR1_50132</name>
</gene>
<accession>A0A1C3RJD8</accession>
<keyword evidence="3" id="KW-1185">Reference proteome</keyword>
<sequence>MSEENTKPDQEQNVRPIKNKTDLSAEIDKLIFITREASQDNISSKKTRKLQKELILLKKELHNQKDDTSDFWKTYDKFLEIEHTMKSPMEVWKQTIMGLFFLYVIIIFASMFVDTDLFGLKSEEKTKLIIFSVLGAFALLITKTYEDILKKKKNLLVELLSFGIHFLLAVIVSFVVISLFFNEGADQKQNQEIAFATPELLAFIFGYSTKIVVLALNKMVEKASKMIKAI</sequence>
<organism evidence="2 3">
    <name type="scientific">Candidatus Terasakiella magnetica</name>
    <dbReference type="NCBI Taxonomy" id="1867952"/>
    <lineage>
        <taxon>Bacteria</taxon>
        <taxon>Pseudomonadati</taxon>
        <taxon>Pseudomonadota</taxon>
        <taxon>Alphaproteobacteria</taxon>
        <taxon>Rhodospirillales</taxon>
        <taxon>Terasakiellaceae</taxon>
        <taxon>Terasakiella</taxon>
    </lineage>
</organism>
<name>A0A1C3RJD8_9PROT</name>
<evidence type="ECO:0000256" key="1">
    <source>
        <dbReference type="SAM" id="Phobius"/>
    </source>
</evidence>
<feature type="transmembrane region" description="Helical" evidence="1">
    <location>
        <begin position="157"/>
        <end position="181"/>
    </location>
</feature>
<evidence type="ECO:0000313" key="2">
    <source>
        <dbReference type="EMBL" id="SCA57376.1"/>
    </source>
</evidence>
<feature type="transmembrane region" description="Helical" evidence="1">
    <location>
        <begin position="128"/>
        <end position="145"/>
    </location>
</feature>
<dbReference type="RefSeq" id="WP_069189410.1">
    <property type="nucleotide sequence ID" value="NZ_FLYE01000044.1"/>
</dbReference>
<dbReference type="Proteomes" id="UP000231658">
    <property type="component" value="Unassembled WGS sequence"/>
</dbReference>